<reference evidence="6 7" key="1">
    <citation type="submission" date="2020-08" db="EMBL/GenBank/DDBJ databases">
        <title>Genomic Encyclopedia of Type Strains, Phase IV (KMG-IV): sequencing the most valuable type-strain genomes for metagenomic binning, comparative biology and taxonomic classification.</title>
        <authorList>
            <person name="Goeker M."/>
        </authorList>
    </citation>
    <scope>NUCLEOTIDE SEQUENCE [LARGE SCALE GENOMIC DNA]</scope>
    <source>
        <strain evidence="6 7">DSM 25895</strain>
    </source>
</reference>
<accession>A0A840Y7Z5</accession>
<dbReference type="PROSITE" id="PS00889">
    <property type="entry name" value="CNMP_BINDING_2"/>
    <property type="match status" value="1"/>
</dbReference>
<dbReference type="SMART" id="SM00100">
    <property type="entry name" value="cNMP"/>
    <property type="match status" value="1"/>
</dbReference>
<dbReference type="Proteomes" id="UP000562254">
    <property type="component" value="Unassembled WGS sequence"/>
</dbReference>
<proteinExistence type="predicted"/>
<organism evidence="6 7">
    <name type="scientific">Neoroseomonas alkaliterrae</name>
    <dbReference type="NCBI Taxonomy" id="1452450"/>
    <lineage>
        <taxon>Bacteria</taxon>
        <taxon>Pseudomonadati</taxon>
        <taxon>Pseudomonadota</taxon>
        <taxon>Alphaproteobacteria</taxon>
        <taxon>Acetobacterales</taxon>
        <taxon>Acetobacteraceae</taxon>
        <taxon>Neoroseomonas</taxon>
    </lineage>
</organism>
<keyword evidence="3" id="KW-0804">Transcription</keyword>
<dbReference type="Pfam" id="PF13545">
    <property type="entry name" value="HTH_Crp_2"/>
    <property type="match status" value="1"/>
</dbReference>
<dbReference type="GO" id="GO:0003677">
    <property type="term" value="F:DNA binding"/>
    <property type="evidence" value="ECO:0007669"/>
    <property type="project" value="UniProtKB-KW"/>
</dbReference>
<sequence>MSDARLAEDLGRITLLRDLPPPALARLAEAARRIAPPDGAPLFAQGDPPDAVYAVLEGRGRVRVGAPDNAAKRLMVEVFRAGDVFGEIGVLDGAPRSADAMVIGEVRLARIPAAAFLETAQAEPALGLALARLLSARLRRTFGLLQDATFAPLEVRLARQVLYLLKADSVKTEKGLRLAARFRQGDLADLLGATTRSIISILNAWRAANLVAYDTEKAYLFVLDEAGLAAVAAGPRDGG</sequence>
<feature type="domain" description="HTH crp-type" evidence="5">
    <location>
        <begin position="151"/>
        <end position="226"/>
    </location>
</feature>
<evidence type="ECO:0000259" key="5">
    <source>
        <dbReference type="PROSITE" id="PS51063"/>
    </source>
</evidence>
<dbReference type="PROSITE" id="PS50042">
    <property type="entry name" value="CNMP_BINDING_3"/>
    <property type="match status" value="1"/>
</dbReference>
<dbReference type="InterPro" id="IPR012318">
    <property type="entry name" value="HTH_CRP"/>
</dbReference>
<dbReference type="PANTHER" id="PTHR24567:SF74">
    <property type="entry name" value="HTH-TYPE TRANSCRIPTIONAL REGULATOR ARCR"/>
    <property type="match status" value="1"/>
</dbReference>
<keyword evidence="2" id="KW-0238">DNA-binding</keyword>
<dbReference type="PANTHER" id="PTHR24567">
    <property type="entry name" value="CRP FAMILY TRANSCRIPTIONAL REGULATORY PROTEIN"/>
    <property type="match status" value="1"/>
</dbReference>
<dbReference type="SUPFAM" id="SSF46785">
    <property type="entry name" value="Winged helix' DNA-binding domain"/>
    <property type="match status" value="1"/>
</dbReference>
<gene>
    <name evidence="6" type="ORF">FHS88_002306</name>
</gene>
<keyword evidence="7" id="KW-1185">Reference proteome</keyword>
<evidence type="ECO:0000256" key="1">
    <source>
        <dbReference type="ARBA" id="ARBA00023015"/>
    </source>
</evidence>
<dbReference type="InterPro" id="IPR018488">
    <property type="entry name" value="cNMP-bd_CS"/>
</dbReference>
<name>A0A840Y7Z5_9PROT</name>
<dbReference type="AlphaFoldDB" id="A0A840Y7Z5"/>
<dbReference type="InterPro" id="IPR018490">
    <property type="entry name" value="cNMP-bd_dom_sf"/>
</dbReference>
<dbReference type="SUPFAM" id="SSF51206">
    <property type="entry name" value="cAMP-binding domain-like"/>
    <property type="match status" value="1"/>
</dbReference>
<dbReference type="EMBL" id="JACIJE010000006">
    <property type="protein sequence ID" value="MBB5690173.1"/>
    <property type="molecule type" value="Genomic_DNA"/>
</dbReference>
<dbReference type="InterPro" id="IPR036388">
    <property type="entry name" value="WH-like_DNA-bd_sf"/>
</dbReference>
<evidence type="ECO:0000256" key="2">
    <source>
        <dbReference type="ARBA" id="ARBA00023125"/>
    </source>
</evidence>
<dbReference type="Pfam" id="PF00027">
    <property type="entry name" value="cNMP_binding"/>
    <property type="match status" value="1"/>
</dbReference>
<evidence type="ECO:0000313" key="6">
    <source>
        <dbReference type="EMBL" id="MBB5690173.1"/>
    </source>
</evidence>
<dbReference type="InterPro" id="IPR036390">
    <property type="entry name" value="WH_DNA-bd_sf"/>
</dbReference>
<dbReference type="GO" id="GO:0005829">
    <property type="term" value="C:cytosol"/>
    <property type="evidence" value="ECO:0007669"/>
    <property type="project" value="TreeGrafter"/>
</dbReference>
<evidence type="ECO:0000256" key="3">
    <source>
        <dbReference type="ARBA" id="ARBA00023163"/>
    </source>
</evidence>
<keyword evidence="1" id="KW-0805">Transcription regulation</keyword>
<dbReference type="InterPro" id="IPR050397">
    <property type="entry name" value="Env_Response_Regulators"/>
</dbReference>
<dbReference type="CDD" id="cd00038">
    <property type="entry name" value="CAP_ED"/>
    <property type="match status" value="1"/>
</dbReference>
<dbReference type="Gene3D" id="1.10.10.10">
    <property type="entry name" value="Winged helix-like DNA-binding domain superfamily/Winged helix DNA-binding domain"/>
    <property type="match status" value="1"/>
</dbReference>
<feature type="domain" description="Cyclic nucleotide-binding" evidence="4">
    <location>
        <begin position="15"/>
        <end position="116"/>
    </location>
</feature>
<dbReference type="InterPro" id="IPR000595">
    <property type="entry name" value="cNMP-bd_dom"/>
</dbReference>
<comment type="caution">
    <text evidence="6">The sequence shown here is derived from an EMBL/GenBank/DDBJ whole genome shotgun (WGS) entry which is preliminary data.</text>
</comment>
<dbReference type="Gene3D" id="2.60.120.10">
    <property type="entry name" value="Jelly Rolls"/>
    <property type="match status" value="1"/>
</dbReference>
<evidence type="ECO:0000259" key="4">
    <source>
        <dbReference type="PROSITE" id="PS50042"/>
    </source>
</evidence>
<dbReference type="GO" id="GO:0003700">
    <property type="term" value="F:DNA-binding transcription factor activity"/>
    <property type="evidence" value="ECO:0007669"/>
    <property type="project" value="TreeGrafter"/>
</dbReference>
<dbReference type="InterPro" id="IPR014710">
    <property type="entry name" value="RmlC-like_jellyroll"/>
</dbReference>
<protein>
    <submittedName>
        <fullName evidence="6">CRP-like cAMP-binding protein</fullName>
    </submittedName>
</protein>
<dbReference type="PROSITE" id="PS51063">
    <property type="entry name" value="HTH_CRP_2"/>
    <property type="match status" value="1"/>
</dbReference>
<evidence type="ECO:0000313" key="7">
    <source>
        <dbReference type="Proteomes" id="UP000562254"/>
    </source>
</evidence>
<dbReference type="RefSeq" id="WP_184484703.1">
    <property type="nucleotide sequence ID" value="NZ_JAAEDJ010000015.1"/>
</dbReference>